<accession>A0A2G9H2Z9</accession>
<sequence>MSHISLLFMSKHVSPWPYIISNHSETATTQNACTQAMVVNSYFQAMVEKTSGSCTNKSRTSYGAIKYSRLDES</sequence>
<dbReference type="AlphaFoldDB" id="A0A2G9H2Z9"/>
<keyword evidence="2" id="KW-1185">Reference proteome</keyword>
<dbReference type="Proteomes" id="UP000231279">
    <property type="component" value="Unassembled WGS sequence"/>
</dbReference>
<proteinExistence type="predicted"/>
<dbReference type="EMBL" id="NKXS01002838">
    <property type="protein sequence ID" value="PIN11866.1"/>
    <property type="molecule type" value="Genomic_DNA"/>
</dbReference>
<name>A0A2G9H2Z9_9LAMI</name>
<organism evidence="1 2">
    <name type="scientific">Handroanthus impetiginosus</name>
    <dbReference type="NCBI Taxonomy" id="429701"/>
    <lineage>
        <taxon>Eukaryota</taxon>
        <taxon>Viridiplantae</taxon>
        <taxon>Streptophyta</taxon>
        <taxon>Embryophyta</taxon>
        <taxon>Tracheophyta</taxon>
        <taxon>Spermatophyta</taxon>
        <taxon>Magnoliopsida</taxon>
        <taxon>eudicotyledons</taxon>
        <taxon>Gunneridae</taxon>
        <taxon>Pentapetalae</taxon>
        <taxon>asterids</taxon>
        <taxon>lamiids</taxon>
        <taxon>Lamiales</taxon>
        <taxon>Bignoniaceae</taxon>
        <taxon>Crescentiina</taxon>
        <taxon>Tabebuia alliance</taxon>
        <taxon>Handroanthus</taxon>
    </lineage>
</organism>
<reference evidence="2" key="1">
    <citation type="journal article" date="2018" name="Gigascience">
        <title>Genome assembly of the Pink Ipe (Handroanthus impetiginosus, Bignoniaceae), a highly valued, ecologically keystone Neotropical timber forest tree.</title>
        <authorList>
            <person name="Silva-Junior O.B."/>
            <person name="Grattapaglia D."/>
            <person name="Novaes E."/>
            <person name="Collevatti R.G."/>
        </authorList>
    </citation>
    <scope>NUCLEOTIDE SEQUENCE [LARGE SCALE GENOMIC DNA]</scope>
    <source>
        <strain evidence="2">cv. UFG-1</strain>
    </source>
</reference>
<protein>
    <submittedName>
        <fullName evidence="1">Uncharacterized protein</fullName>
    </submittedName>
</protein>
<comment type="caution">
    <text evidence="1">The sequence shown here is derived from an EMBL/GenBank/DDBJ whole genome shotgun (WGS) entry which is preliminary data.</text>
</comment>
<evidence type="ECO:0000313" key="2">
    <source>
        <dbReference type="Proteomes" id="UP000231279"/>
    </source>
</evidence>
<gene>
    <name evidence="1" type="ORF">CDL12_15525</name>
</gene>
<evidence type="ECO:0000313" key="1">
    <source>
        <dbReference type="EMBL" id="PIN11866.1"/>
    </source>
</evidence>